<evidence type="ECO:0000313" key="3">
    <source>
        <dbReference type="Proteomes" id="UP000504604"/>
    </source>
</evidence>
<dbReference type="InterPro" id="IPR035513">
    <property type="entry name" value="Invertase/methylesterase_inhib"/>
</dbReference>
<protein>
    <submittedName>
        <fullName evidence="4">Uncharacterized protein LOC105168660</fullName>
    </submittedName>
</protein>
<dbReference type="NCBIfam" id="TIGR01614">
    <property type="entry name" value="PME_inhib"/>
    <property type="match status" value="1"/>
</dbReference>
<evidence type="ECO:0000256" key="1">
    <source>
        <dbReference type="SAM" id="SignalP"/>
    </source>
</evidence>
<dbReference type="SMART" id="SM00856">
    <property type="entry name" value="PMEI"/>
    <property type="match status" value="1"/>
</dbReference>
<sequence>MAPRRFNYLFLAMAALLLLLAAESPSVDAQTDIGVNPWCRTASAKRLCTRMVTGATNWRDASINALRSTLKHAKRLRGRIHLVRPAIAGLGKTSQDSIMASCNNNFDGTIDDLEKSLRALEDEDIGPVRSRLRAAQRSECEAALSEFRVRSPLARYSKLLSMEVNNCLAVILQT</sequence>
<dbReference type="Gene3D" id="1.20.140.40">
    <property type="entry name" value="Invertase/pectin methylesterase inhibitor family protein"/>
    <property type="match status" value="1"/>
</dbReference>
<keyword evidence="3" id="KW-1185">Reference proteome</keyword>
<dbReference type="Gramene" id="SIN_1026632.t">
    <property type="protein sequence ID" value="SIN_1026632.t.cds1"/>
    <property type="gene ID" value="SIN_1026632"/>
</dbReference>
<feature type="domain" description="Pectinesterase inhibitor" evidence="2">
    <location>
        <begin position="30"/>
        <end position="170"/>
    </location>
</feature>
<proteinExistence type="predicted"/>
<dbReference type="Pfam" id="PF04043">
    <property type="entry name" value="PMEI"/>
    <property type="match status" value="1"/>
</dbReference>
<organism evidence="3 4">
    <name type="scientific">Sesamum indicum</name>
    <name type="common">Oriental sesame</name>
    <name type="synonym">Sesamum orientale</name>
    <dbReference type="NCBI Taxonomy" id="4182"/>
    <lineage>
        <taxon>Eukaryota</taxon>
        <taxon>Viridiplantae</taxon>
        <taxon>Streptophyta</taxon>
        <taxon>Embryophyta</taxon>
        <taxon>Tracheophyta</taxon>
        <taxon>Spermatophyta</taxon>
        <taxon>Magnoliopsida</taxon>
        <taxon>eudicotyledons</taxon>
        <taxon>Gunneridae</taxon>
        <taxon>Pentapetalae</taxon>
        <taxon>asterids</taxon>
        <taxon>lamiids</taxon>
        <taxon>Lamiales</taxon>
        <taxon>Pedaliaceae</taxon>
        <taxon>Sesamum</taxon>
    </lineage>
</organism>
<keyword evidence="1" id="KW-0732">Signal</keyword>
<dbReference type="SUPFAM" id="SSF101148">
    <property type="entry name" value="Plant invertase/pectin methylesterase inhibitor"/>
    <property type="match status" value="1"/>
</dbReference>
<dbReference type="OrthoDB" id="770764at2759"/>
<feature type="chain" id="PRO_5026890260" evidence="1">
    <location>
        <begin position="30"/>
        <end position="174"/>
    </location>
</feature>
<dbReference type="InterPro" id="IPR006501">
    <property type="entry name" value="Pectinesterase_inhib_dom"/>
</dbReference>
<dbReference type="Proteomes" id="UP000504604">
    <property type="component" value="Linkage group LG8"/>
</dbReference>
<evidence type="ECO:0000259" key="2">
    <source>
        <dbReference type="SMART" id="SM00856"/>
    </source>
</evidence>
<dbReference type="KEGG" id="sind:105168660"/>
<dbReference type="InParanoid" id="A0A6I9TQY1"/>
<gene>
    <name evidence="4" type="primary">LOC105168660</name>
</gene>
<dbReference type="GeneID" id="105168660"/>
<accession>A0A6I9TQY1</accession>
<dbReference type="GO" id="GO:0004857">
    <property type="term" value="F:enzyme inhibitor activity"/>
    <property type="evidence" value="ECO:0007669"/>
    <property type="project" value="InterPro"/>
</dbReference>
<dbReference type="AlphaFoldDB" id="A0A6I9TQY1"/>
<name>A0A6I9TQY1_SESIN</name>
<reference evidence="4" key="1">
    <citation type="submission" date="2025-08" db="UniProtKB">
        <authorList>
            <consortium name="RefSeq"/>
        </authorList>
    </citation>
    <scope>IDENTIFICATION</scope>
</reference>
<dbReference type="RefSeq" id="XP_011087094.1">
    <property type="nucleotide sequence ID" value="XM_011088792.1"/>
</dbReference>
<feature type="signal peptide" evidence="1">
    <location>
        <begin position="1"/>
        <end position="29"/>
    </location>
</feature>
<evidence type="ECO:0000313" key="4">
    <source>
        <dbReference type="RefSeq" id="XP_011087094.1"/>
    </source>
</evidence>